<evidence type="ECO:0000256" key="6">
    <source>
        <dbReference type="ARBA" id="ARBA00022989"/>
    </source>
</evidence>
<dbReference type="PANTHER" id="PTHR30574">
    <property type="entry name" value="INNER MEMBRANE PROTEIN YEDE"/>
    <property type="match status" value="1"/>
</dbReference>
<dbReference type="Proteomes" id="UP000244064">
    <property type="component" value="Unassembled WGS sequence"/>
</dbReference>
<evidence type="ECO:0000256" key="2">
    <source>
        <dbReference type="ARBA" id="ARBA00022448"/>
    </source>
</evidence>
<evidence type="ECO:0000256" key="4">
    <source>
        <dbReference type="ARBA" id="ARBA00022519"/>
    </source>
</evidence>
<evidence type="ECO:0000256" key="8">
    <source>
        <dbReference type="ARBA" id="ARBA00035655"/>
    </source>
</evidence>
<dbReference type="OrthoDB" id="9814020at2"/>
<comment type="similarity">
    <text evidence="8">Belongs to the TsuA/YedE (TC 9.B.102) family.</text>
</comment>
<comment type="caution">
    <text evidence="10">The sequence shown here is derived from an EMBL/GenBank/DDBJ whole genome shotgun (WGS) entry which is preliminary data.</text>
</comment>
<gene>
    <name evidence="10" type="ORF">DBO85_05880</name>
</gene>
<evidence type="ECO:0000256" key="9">
    <source>
        <dbReference type="SAM" id="Phobius"/>
    </source>
</evidence>
<dbReference type="RefSeq" id="WP_108106269.1">
    <property type="nucleotide sequence ID" value="NZ_QASN01000009.1"/>
</dbReference>
<feature type="transmembrane region" description="Helical" evidence="9">
    <location>
        <begin position="82"/>
        <end position="100"/>
    </location>
</feature>
<dbReference type="GO" id="GO:0005886">
    <property type="term" value="C:plasma membrane"/>
    <property type="evidence" value="ECO:0007669"/>
    <property type="project" value="UniProtKB-SubCell"/>
</dbReference>
<evidence type="ECO:0000256" key="3">
    <source>
        <dbReference type="ARBA" id="ARBA00022475"/>
    </source>
</evidence>
<dbReference type="InterPro" id="IPR007272">
    <property type="entry name" value="Sulf_transp_TsuA/YedE"/>
</dbReference>
<keyword evidence="3" id="KW-1003">Cell membrane</keyword>
<evidence type="ECO:0000256" key="7">
    <source>
        <dbReference type="ARBA" id="ARBA00023136"/>
    </source>
</evidence>
<accession>A0A2T5PBY2</accession>
<feature type="transmembrane region" description="Helical" evidence="9">
    <location>
        <begin position="57"/>
        <end position="76"/>
    </location>
</feature>
<name>A0A2T5PBY2_9PSED</name>
<sequence>MTIDWANFTPWSSLAGGALIGLAASLLVICNGRIAGISGVIGSLLDGVREGRGERALFVLGVLLAPLLWGLVTLLPRIEFQTGWLGLLVAGLLVGIGTRYGSGCTSGHGVCGLSRLSARSLVATLAFMASGFATVHVIRHLLGA</sequence>
<keyword evidence="6 9" id="KW-1133">Transmembrane helix</keyword>
<proteinExistence type="inferred from homology"/>
<evidence type="ECO:0000313" key="11">
    <source>
        <dbReference type="Proteomes" id="UP000244064"/>
    </source>
</evidence>
<feature type="transmembrane region" description="Helical" evidence="9">
    <location>
        <begin position="121"/>
        <end position="142"/>
    </location>
</feature>
<dbReference type="AlphaFoldDB" id="A0A2T5PBY2"/>
<reference evidence="10 11" key="1">
    <citation type="submission" date="2018-04" db="EMBL/GenBank/DDBJ databases">
        <title>Pseudomonas sp. nov., isolated from mangrove soil.</title>
        <authorList>
            <person name="Chen C."/>
        </authorList>
    </citation>
    <scope>NUCLEOTIDE SEQUENCE [LARGE SCALE GENOMIC DNA]</scope>
    <source>
        <strain evidence="10 11">TC-11</strain>
    </source>
</reference>
<organism evidence="10 11">
    <name type="scientific">Pseudomonas mangrovi</name>
    <dbReference type="NCBI Taxonomy" id="2161748"/>
    <lineage>
        <taxon>Bacteria</taxon>
        <taxon>Pseudomonadati</taxon>
        <taxon>Pseudomonadota</taxon>
        <taxon>Gammaproteobacteria</taxon>
        <taxon>Pseudomonadales</taxon>
        <taxon>Pseudomonadaceae</taxon>
        <taxon>Pseudomonas</taxon>
    </lineage>
</organism>
<keyword evidence="5 9" id="KW-0812">Transmembrane</keyword>
<evidence type="ECO:0000256" key="5">
    <source>
        <dbReference type="ARBA" id="ARBA00022692"/>
    </source>
</evidence>
<feature type="transmembrane region" description="Helical" evidence="9">
    <location>
        <begin position="20"/>
        <end position="45"/>
    </location>
</feature>
<evidence type="ECO:0000256" key="1">
    <source>
        <dbReference type="ARBA" id="ARBA00004429"/>
    </source>
</evidence>
<comment type="subcellular location">
    <subcellularLocation>
        <location evidence="1">Cell inner membrane</location>
        <topology evidence="1">Multi-pass membrane protein</topology>
    </subcellularLocation>
</comment>
<dbReference type="PANTHER" id="PTHR30574:SF1">
    <property type="entry name" value="SULPHUR TRANSPORT DOMAIN-CONTAINING PROTEIN"/>
    <property type="match status" value="1"/>
</dbReference>
<keyword evidence="11" id="KW-1185">Reference proteome</keyword>
<keyword evidence="4" id="KW-0997">Cell inner membrane</keyword>
<evidence type="ECO:0000313" key="10">
    <source>
        <dbReference type="EMBL" id="PTU75235.1"/>
    </source>
</evidence>
<keyword evidence="7 9" id="KW-0472">Membrane</keyword>
<keyword evidence="2" id="KW-0813">Transport</keyword>
<protein>
    <submittedName>
        <fullName evidence="10">YeeE/YedE</fullName>
    </submittedName>
</protein>
<dbReference type="EMBL" id="QASN01000009">
    <property type="protein sequence ID" value="PTU75235.1"/>
    <property type="molecule type" value="Genomic_DNA"/>
</dbReference>